<organism evidence="7 8">
    <name type="scientific">Lactobacillus nasalidis</name>
    <dbReference type="NCBI Taxonomy" id="2797258"/>
    <lineage>
        <taxon>Bacteria</taxon>
        <taxon>Bacillati</taxon>
        <taxon>Bacillota</taxon>
        <taxon>Bacilli</taxon>
        <taxon>Lactobacillales</taxon>
        <taxon>Lactobacillaceae</taxon>
        <taxon>Lactobacillus</taxon>
    </lineage>
</organism>
<dbReference type="Gene3D" id="3.40.930.10">
    <property type="entry name" value="Mannitol-specific EII, Chain A"/>
    <property type="match status" value="1"/>
</dbReference>
<dbReference type="PROSITE" id="PS51094">
    <property type="entry name" value="PTS_EIIA_TYPE_2"/>
    <property type="match status" value="1"/>
</dbReference>
<sequence>MKFDEYSVLVDVDIKNKLDLLKYISEYATKIGIASDALKLNESFREREQEFSTGLEDGFSIPHAKTSVVKEVGIIYVRLKNAIEWETYDDQPVTDVFALMVPPENAGTTHLKMLAKLSTALLEDSFKEKLRTLTEPKQIANYISKEIEVEKI</sequence>
<dbReference type="CDD" id="cd00211">
    <property type="entry name" value="PTS_IIA_fru"/>
    <property type="match status" value="1"/>
</dbReference>
<evidence type="ECO:0000256" key="2">
    <source>
        <dbReference type="ARBA" id="ARBA00022553"/>
    </source>
</evidence>
<dbReference type="EMBL" id="BOCI01000495">
    <property type="protein sequence ID" value="GHW02138.1"/>
    <property type="molecule type" value="Genomic_DNA"/>
</dbReference>
<evidence type="ECO:0000256" key="4">
    <source>
        <dbReference type="ARBA" id="ARBA00022679"/>
    </source>
</evidence>
<keyword evidence="1" id="KW-0813">Transport</keyword>
<dbReference type="RefSeq" id="WP_201331392.1">
    <property type="nucleotide sequence ID" value="NZ_BOCG01000507.1"/>
</dbReference>
<dbReference type="InterPro" id="IPR016152">
    <property type="entry name" value="PTrfase/Anion_transptr"/>
</dbReference>
<dbReference type="PANTHER" id="PTHR47738">
    <property type="entry name" value="PTS SYSTEM FRUCTOSE-LIKE EIIA COMPONENT-RELATED"/>
    <property type="match status" value="1"/>
</dbReference>
<evidence type="ECO:0000313" key="7">
    <source>
        <dbReference type="EMBL" id="GHW02138.1"/>
    </source>
</evidence>
<dbReference type="InterPro" id="IPR004715">
    <property type="entry name" value="PTS_IIA_fruc"/>
</dbReference>
<comment type="caution">
    <text evidence="7">The sequence shown here is derived from an EMBL/GenBank/DDBJ whole genome shotgun (WGS) entry which is preliminary data.</text>
</comment>
<gene>
    <name evidence="7" type="ORF">lacNasYZ03_18250</name>
</gene>
<evidence type="ECO:0000313" key="8">
    <source>
        <dbReference type="Proteomes" id="UP000616547"/>
    </source>
</evidence>
<dbReference type="NCBIfam" id="TIGR00848">
    <property type="entry name" value="fruA"/>
    <property type="match status" value="1"/>
</dbReference>
<evidence type="ECO:0000256" key="5">
    <source>
        <dbReference type="ARBA" id="ARBA00022683"/>
    </source>
</evidence>
<keyword evidence="4" id="KW-0808">Transferase</keyword>
<keyword evidence="8" id="KW-1185">Reference proteome</keyword>
<dbReference type="PANTHER" id="PTHR47738:SF1">
    <property type="entry name" value="NITROGEN REGULATORY PROTEIN"/>
    <property type="match status" value="1"/>
</dbReference>
<keyword evidence="2" id="KW-0597">Phosphoprotein</keyword>
<dbReference type="InterPro" id="IPR002178">
    <property type="entry name" value="PTS_EIIA_type-2_dom"/>
</dbReference>
<evidence type="ECO:0000256" key="1">
    <source>
        <dbReference type="ARBA" id="ARBA00022448"/>
    </source>
</evidence>
<dbReference type="InterPro" id="IPR051541">
    <property type="entry name" value="PTS_SugarTrans_NitroReg"/>
</dbReference>
<proteinExistence type="predicted"/>
<evidence type="ECO:0000259" key="6">
    <source>
        <dbReference type="PROSITE" id="PS51094"/>
    </source>
</evidence>
<dbReference type="Proteomes" id="UP000616547">
    <property type="component" value="Unassembled WGS sequence"/>
</dbReference>
<dbReference type="Pfam" id="PF00359">
    <property type="entry name" value="PTS_EIIA_2"/>
    <property type="match status" value="1"/>
</dbReference>
<dbReference type="SUPFAM" id="SSF55804">
    <property type="entry name" value="Phoshotransferase/anion transport protein"/>
    <property type="match status" value="1"/>
</dbReference>
<name>A0ABQ3W6F9_9LACO</name>
<keyword evidence="5" id="KW-0598">Phosphotransferase system</keyword>
<accession>A0ABQ3W6F9</accession>
<feature type="domain" description="PTS EIIA type-2" evidence="6">
    <location>
        <begin position="1"/>
        <end position="146"/>
    </location>
</feature>
<evidence type="ECO:0000256" key="3">
    <source>
        <dbReference type="ARBA" id="ARBA00022597"/>
    </source>
</evidence>
<protein>
    <submittedName>
        <fullName evidence="7">PTS mannose transporter subunit IIAB</fullName>
    </submittedName>
</protein>
<keyword evidence="3" id="KW-0762">Sugar transport</keyword>
<reference evidence="8" key="1">
    <citation type="submission" date="2021-01" db="EMBL/GenBank/DDBJ databases">
        <title>Draft genome sequence of Nasalis larvatus strain YZ03.</title>
        <authorList>
            <person name="Suzuki-Hashido N."/>
            <person name="Tsuchida S."/>
            <person name="Hayakawa T."/>
        </authorList>
    </citation>
    <scope>NUCLEOTIDE SEQUENCE [LARGE SCALE GENOMIC DNA]</scope>
    <source>
        <strain evidence="8">YZ03</strain>
    </source>
</reference>